<dbReference type="Proteomes" id="UP000515154">
    <property type="component" value="Linkage group LG5"/>
</dbReference>
<evidence type="ECO:0000313" key="6">
    <source>
        <dbReference type="RefSeq" id="XP_029637004.1"/>
    </source>
</evidence>
<gene>
    <name evidence="5 6" type="primary">LOC115212297</name>
</gene>
<evidence type="ECO:0000313" key="4">
    <source>
        <dbReference type="Proteomes" id="UP000515154"/>
    </source>
</evidence>
<evidence type="ECO:0000256" key="2">
    <source>
        <dbReference type="SAM" id="Phobius"/>
    </source>
</evidence>
<dbReference type="AlphaFoldDB" id="A0A6P7SGB8"/>
<dbReference type="RefSeq" id="XP_029637004.1">
    <property type="nucleotide sequence ID" value="XM_029781144.2"/>
</dbReference>
<dbReference type="GO" id="GO:0008823">
    <property type="term" value="F:cupric reductase (NADH) activity"/>
    <property type="evidence" value="ECO:0007669"/>
    <property type="project" value="TreeGrafter"/>
</dbReference>
<evidence type="ECO:0000259" key="3">
    <source>
        <dbReference type="Pfam" id="PF03807"/>
    </source>
</evidence>
<dbReference type="InterPro" id="IPR036291">
    <property type="entry name" value="NAD(P)-bd_dom_sf"/>
</dbReference>
<dbReference type="PANTHER" id="PTHR14239:SF0">
    <property type="entry name" value="F420-DEPENDENT NADP REDUCTASE"/>
    <property type="match status" value="1"/>
</dbReference>
<proteinExistence type="predicted"/>
<keyword evidence="2" id="KW-0812">Transmembrane</keyword>
<dbReference type="SUPFAM" id="SSF51735">
    <property type="entry name" value="NAD(P)-binding Rossmann-fold domains"/>
    <property type="match status" value="1"/>
</dbReference>
<evidence type="ECO:0000313" key="5">
    <source>
        <dbReference type="RefSeq" id="XP_029637003.1"/>
    </source>
</evidence>
<feature type="transmembrane region" description="Helical" evidence="2">
    <location>
        <begin position="396"/>
        <end position="417"/>
    </location>
</feature>
<accession>A0A6P7SGB8</accession>
<dbReference type="GO" id="GO:0015677">
    <property type="term" value="P:copper ion import"/>
    <property type="evidence" value="ECO:0007669"/>
    <property type="project" value="TreeGrafter"/>
</dbReference>
<dbReference type="KEGG" id="osn:115212297"/>
<dbReference type="Gene3D" id="3.40.50.720">
    <property type="entry name" value="NAD(P)-binding Rossmann-like Domain"/>
    <property type="match status" value="1"/>
</dbReference>
<keyword evidence="2" id="KW-1133">Transmembrane helix</keyword>
<dbReference type="InterPro" id="IPR051267">
    <property type="entry name" value="STEAP_metalloreductase"/>
</dbReference>
<feature type="transmembrane region" description="Helical" evidence="2">
    <location>
        <begin position="258"/>
        <end position="283"/>
    </location>
</feature>
<keyword evidence="2" id="KW-0472">Membrane</keyword>
<dbReference type="PANTHER" id="PTHR14239">
    <property type="entry name" value="DUDULIN-RELATED"/>
    <property type="match status" value="1"/>
</dbReference>
<dbReference type="InterPro" id="IPR028939">
    <property type="entry name" value="P5C_Rdtase_cat_N"/>
</dbReference>
<keyword evidence="4" id="KW-1185">Reference proteome</keyword>
<feature type="transmembrane region" description="Helical" evidence="2">
    <location>
        <begin position="358"/>
        <end position="384"/>
    </location>
</feature>
<name>A0A6P7SGB8_9MOLL</name>
<reference evidence="5 6" key="1">
    <citation type="submission" date="2025-08" db="UniProtKB">
        <authorList>
            <consortium name="RefSeq"/>
        </authorList>
    </citation>
    <scope>IDENTIFICATION</scope>
</reference>
<dbReference type="GO" id="GO:0052851">
    <property type="term" value="F:ferric-chelate reductase (NADPH) activity"/>
    <property type="evidence" value="ECO:0007669"/>
    <property type="project" value="TreeGrafter"/>
</dbReference>
<organism evidence="4 5">
    <name type="scientific">Octopus sinensis</name>
    <name type="common">East Asian common octopus</name>
    <dbReference type="NCBI Taxonomy" id="2607531"/>
    <lineage>
        <taxon>Eukaryota</taxon>
        <taxon>Metazoa</taxon>
        <taxon>Spiralia</taxon>
        <taxon>Lophotrochozoa</taxon>
        <taxon>Mollusca</taxon>
        <taxon>Cephalopoda</taxon>
        <taxon>Coleoidea</taxon>
        <taxon>Octopodiformes</taxon>
        <taxon>Octopoda</taxon>
        <taxon>Incirrata</taxon>
        <taxon>Octopodidae</taxon>
        <taxon>Octopus</taxon>
    </lineage>
</organism>
<dbReference type="GO" id="GO:0005768">
    <property type="term" value="C:endosome"/>
    <property type="evidence" value="ECO:0007669"/>
    <property type="project" value="TreeGrafter"/>
</dbReference>
<feature type="transmembrane region" description="Helical" evidence="2">
    <location>
        <begin position="217"/>
        <end position="238"/>
    </location>
</feature>
<dbReference type="Pfam" id="PF03807">
    <property type="entry name" value="F420_oxidored"/>
    <property type="match status" value="1"/>
</dbReference>
<dbReference type="GO" id="GO:0005886">
    <property type="term" value="C:plasma membrane"/>
    <property type="evidence" value="ECO:0007669"/>
    <property type="project" value="TreeGrafter"/>
</dbReference>
<evidence type="ECO:0000256" key="1">
    <source>
        <dbReference type="ARBA" id="ARBA00023002"/>
    </source>
</evidence>
<keyword evidence="1" id="KW-0560">Oxidoreductase</keyword>
<feature type="domain" description="Pyrroline-5-carboxylate reductase catalytic N-terminal" evidence="3">
    <location>
        <begin position="26"/>
        <end position="119"/>
    </location>
</feature>
<dbReference type="RefSeq" id="XP_029637003.1">
    <property type="nucleotide sequence ID" value="XM_029781143.2"/>
</dbReference>
<sequence length="475" mass="53548">MSSYEILLNSDDCPSCHDAETMENQTIGILGTGNYGTALGKRLLQAGYEIVFGSRNPLQRSFITRDKQLSNVKVDSVKNVLTNKEIEIFILAIPYSSMESCLRPYKNDLVGKIFVDISNRTKPSKIESNAENLAIIFPDIQFVKSFNTLSAYAVESENFGGSIRNFVAGNNRHARERIMQLSRDVGIPPVDCGNLGAARKLEAYPLTLMSGWGIPSIYTLVTFLVWFVIVIAKIVIYYTSHNLQISWYRMPLSFLNKIVCLTAITLLASSYLPGCLAGFLQIYNGTKYKDFPKWMDKWMKSRKMIGLYALLFSFWHVGMSLVLISPGYATTWYVTSPHANSSVISPYEVHLNLKGESLISAGFIALFLMLLVGISSLPSVSEILNWKEWRFTQSHLGYVTVFFAVMHVFIIGLPNWLKHPSSFYYSNTFMCCILPLLTLFLKLVLSLPGVSCYVDNIRAGWERRKPEKIGNDIPL</sequence>
<protein>
    <submittedName>
        <fullName evidence="5 6">Metalloreductase STEAP4-like isoform X1</fullName>
    </submittedName>
</protein>
<feature type="transmembrane region" description="Helical" evidence="2">
    <location>
        <begin position="304"/>
        <end position="324"/>
    </location>
</feature>